<feature type="domain" description="NADH:flavin oxidoreductase/NADH oxidase N-terminal" evidence="3">
    <location>
        <begin position="8"/>
        <end position="241"/>
    </location>
</feature>
<dbReference type="InterPro" id="IPR013785">
    <property type="entry name" value="Aldolase_TIM"/>
</dbReference>
<reference evidence="5 10" key="4">
    <citation type="submission" date="2014-04" db="EMBL/GenBank/DDBJ databases">
        <title>Transcriptional profiles of Haloferax mediterranei on the basis of nitrogen availability.</title>
        <authorList>
            <person name="Bautista V."/>
        </authorList>
    </citation>
    <scope>NUCLEOTIDE SEQUENCE [LARGE SCALE GENOMIC DNA]</scope>
    <source>
        <strain evidence="5">ATCC 33500</strain>
        <strain evidence="10">ATCC 33500 / DSM 1411 / JCM 8866 / NBRC 14739 / NCIMB 2177 / R-4</strain>
    </source>
</reference>
<dbReference type="GeneID" id="40156319"/>
<evidence type="ECO:0000313" key="10">
    <source>
        <dbReference type="Proteomes" id="UP000027075"/>
    </source>
</evidence>
<reference evidence="4" key="5">
    <citation type="submission" date="2014-05" db="EMBL/GenBank/DDBJ databases">
        <authorList>
            <person name="Wang L."/>
            <person name="Yang H."/>
            <person name="Xiang H."/>
        </authorList>
    </citation>
    <scope>NUCLEOTIDE SEQUENCE</scope>
    <source>
        <strain evidence="4">CGMCC 1.2087</strain>
    </source>
</reference>
<reference evidence="7 11" key="6">
    <citation type="submission" date="2019-04" db="EMBL/GenBank/DDBJ databases">
        <title>Methylomes of two halophilic Archaea, Haloarcula marismortui and Haloferax mediterranei.</title>
        <authorList>
            <person name="DasSarma S."/>
            <person name="DasSarma P."/>
            <person name="DasSarma S."/>
            <person name="Fomenkov A."/>
            <person name="Vincze T."/>
            <person name="Anton B.P."/>
            <person name="Roberts R.J."/>
        </authorList>
    </citation>
    <scope>NUCLEOTIDE SEQUENCE [LARGE SCALE GENOMIC DNA]</scope>
    <source>
        <strain evidence="7">ATCC 33500</strain>
        <strain evidence="11">ATCC 33500 / DSM 1411 / JCM 8866 / NBRC 14739 / NCIMB 2177 / R-4</strain>
    </source>
</reference>
<dbReference type="EMBL" id="CP007551">
    <property type="protein sequence ID" value="AHZ21952.1"/>
    <property type="molecule type" value="Genomic_DNA"/>
</dbReference>
<evidence type="ECO:0000256" key="1">
    <source>
        <dbReference type="ARBA" id="ARBA00022630"/>
    </source>
</evidence>
<dbReference type="KEGG" id="hme:HFX_0958"/>
<evidence type="ECO:0000259" key="3">
    <source>
        <dbReference type="Pfam" id="PF00724"/>
    </source>
</evidence>
<accession>I3R367</accession>
<dbReference type="PaxDb" id="523841-HFX_0958"/>
<dbReference type="OrthoDB" id="24876at2157"/>
<evidence type="ECO:0000313" key="6">
    <source>
        <dbReference type="EMBL" id="EMA03462.1"/>
    </source>
</evidence>
<protein>
    <submittedName>
        <fullName evidence="4">NADH-dependent flavin oxidoreductase</fullName>
    </submittedName>
    <submittedName>
        <fullName evidence="7">NADH:flavin oxidoreductase</fullName>
    </submittedName>
</protein>
<sequence length="448" mass="48315">MVSPRLDDPVDIGGVTLGNRLYRAPVLECAGTGPDAPERLAAELEPAARAGVGLICQGATIVRETGGCAAPGMTRVADPDFVASLETVTDAIHDHGAAIAIQLEHGGLRSMETWHAEYRREHPNLRQLAVSRPPRLLRLLDRLGFLDYDAHVLTTEEVYDLAADFGRSAAMAVDAGYDIVHLAGANMGIIHQFLSPFYNRREDEFGDGVRFLEVVADEVRTRAGDVPLMTKVPAETAAPPGIRRHLTADAAVDICRRLDDAGYDALVPVSGSVFWDASIVRGSFPARSWHDDRFREGYAEAFGGPIRARLVELGNRIEAAWYDFDPAWNAALCRRVRDVVSVPVLCEGGVRERGEMDRLLGDACDAAGMARPFYAEPELPARLLGTDTSEETRAVCESCNNCAVPQVTGATGVCRTPSVLARAGTLRKEGVYVSDPENAGENNGDPVG</sequence>
<organism evidence="4 8">
    <name type="scientific">Haloferax mediterranei (strain ATCC 33500 / DSM 1411 / JCM 8866 / NBRC 14739 / NCIMB 2177 / R-4)</name>
    <name type="common">Halobacterium mediterranei</name>
    <dbReference type="NCBI Taxonomy" id="523841"/>
    <lineage>
        <taxon>Archaea</taxon>
        <taxon>Methanobacteriati</taxon>
        <taxon>Methanobacteriota</taxon>
        <taxon>Stenosarchaea group</taxon>
        <taxon>Halobacteria</taxon>
        <taxon>Halobacteriales</taxon>
        <taxon>Haloferacaceae</taxon>
        <taxon>Haloferax</taxon>
    </lineage>
</organism>
<dbReference type="InterPro" id="IPR001155">
    <property type="entry name" value="OxRdtase_FMN_N"/>
</dbReference>
<dbReference type="GO" id="GO:0016491">
    <property type="term" value="F:oxidoreductase activity"/>
    <property type="evidence" value="ECO:0007669"/>
    <property type="project" value="UniProtKB-KW"/>
</dbReference>
<dbReference type="Proteomes" id="UP000011603">
    <property type="component" value="Unassembled WGS sequence"/>
</dbReference>
<dbReference type="Pfam" id="PF00724">
    <property type="entry name" value="Oxidored_FMN"/>
    <property type="match status" value="1"/>
</dbReference>
<evidence type="ECO:0000256" key="2">
    <source>
        <dbReference type="ARBA" id="ARBA00023002"/>
    </source>
</evidence>
<dbReference type="InterPro" id="IPR051799">
    <property type="entry name" value="NADH_flavin_oxidoreductase"/>
</dbReference>
<proteinExistence type="predicted"/>
<dbReference type="GO" id="GO:0010181">
    <property type="term" value="F:FMN binding"/>
    <property type="evidence" value="ECO:0007669"/>
    <property type="project" value="InterPro"/>
</dbReference>
<reference evidence="4" key="1">
    <citation type="journal article" date="2012" name="Appl. Environ. Microbiol.">
        <title>Identification of the haloarchaeal phasin (PhaP) that functions in polyhydroxyalkanoate accumulation and granule formation in Haloferax mediterranei.</title>
        <authorList>
            <person name="Cai S."/>
            <person name="Cai L."/>
            <person name="Liu H."/>
            <person name="Liu X."/>
            <person name="Han J."/>
            <person name="Zhou J."/>
            <person name="Xiang H."/>
        </authorList>
    </citation>
    <scope>NUCLEOTIDE SEQUENCE</scope>
    <source>
        <strain evidence="4">CGMCC 1.2087</strain>
    </source>
</reference>
<evidence type="ECO:0000313" key="11">
    <source>
        <dbReference type="Proteomes" id="UP000299011"/>
    </source>
</evidence>
<dbReference type="PANTHER" id="PTHR43656:SF2">
    <property type="entry name" value="BINDING OXIDOREDUCTASE, PUTATIVE (AFU_ORTHOLOGUE AFUA_2G08260)-RELATED"/>
    <property type="match status" value="1"/>
</dbReference>
<keyword evidence="1" id="KW-0285">Flavoprotein</keyword>
<dbReference type="Proteomes" id="UP000299011">
    <property type="component" value="Chromosome"/>
</dbReference>
<dbReference type="PATRIC" id="fig|523841.21.peg.1149"/>
<dbReference type="eggNOG" id="arCOG00615">
    <property type="taxonomic scope" value="Archaea"/>
</dbReference>
<dbReference type="PANTHER" id="PTHR43656">
    <property type="entry name" value="BINDING OXIDOREDUCTASE, PUTATIVE (AFU_ORTHOLOGUE AFUA_2G08260)-RELATED"/>
    <property type="match status" value="1"/>
</dbReference>
<dbReference type="Proteomes" id="UP000006469">
    <property type="component" value="Chromosome"/>
</dbReference>
<dbReference type="EMBL" id="CP039139">
    <property type="protein sequence ID" value="QCQ75177.1"/>
    <property type="molecule type" value="Genomic_DNA"/>
</dbReference>
<reference evidence="4 8" key="2">
    <citation type="journal article" date="2012" name="J. Bacteriol.">
        <title>Complete genome sequence of the metabolically versatile halophilic archaeon Haloferax mediterranei, a poly(3-hydroxybutyrate-co-3-hydroxyvalerate) producer.</title>
        <authorList>
            <person name="Han J."/>
            <person name="Zhang F."/>
            <person name="Hou J."/>
            <person name="Liu X."/>
            <person name="Li M."/>
            <person name="Liu H."/>
            <person name="Cai L."/>
            <person name="Zhang B."/>
            <person name="Chen Y."/>
            <person name="Zhou J."/>
            <person name="Hu S."/>
            <person name="Xiang H."/>
        </authorList>
    </citation>
    <scope>NUCLEOTIDE SEQUENCE [LARGE SCALE GENOMIC DNA]</scope>
    <source>
        <strain evidence="8">ATCC 33500 / DSM 1411 / JCM 8866 / NBRC 14739 / NCIMB 2177 / R-4</strain>
        <strain evidence="4">CGMCC 1.2087</strain>
    </source>
</reference>
<evidence type="ECO:0000313" key="7">
    <source>
        <dbReference type="EMBL" id="QCQ75177.1"/>
    </source>
</evidence>
<dbReference type="Proteomes" id="UP000027075">
    <property type="component" value="Chromosome"/>
</dbReference>
<dbReference type="EMBL" id="CP001868">
    <property type="protein sequence ID" value="AFK18677.1"/>
    <property type="molecule type" value="Genomic_DNA"/>
</dbReference>
<dbReference type="Gene3D" id="3.20.20.70">
    <property type="entry name" value="Aldolase class I"/>
    <property type="match status" value="1"/>
</dbReference>
<dbReference type="EMBL" id="AOLO01000006">
    <property type="protein sequence ID" value="EMA03462.1"/>
    <property type="molecule type" value="Genomic_DNA"/>
</dbReference>
<dbReference type="AlphaFoldDB" id="I3R367"/>
<dbReference type="HOGENOM" id="CLU_012153_2_3_2"/>
<dbReference type="STRING" id="523841.HFX_0958"/>
<reference evidence="6 9" key="3">
    <citation type="journal article" date="2014" name="PLoS Genet.">
        <title>Phylogenetically driven sequencing of extremely halophilic archaea reveals strategies for static and dynamic osmo-response.</title>
        <authorList>
            <person name="Becker E.A."/>
            <person name="Seitzer P.M."/>
            <person name="Tritt A."/>
            <person name="Larsen D."/>
            <person name="Krusor M."/>
            <person name="Yao A.I."/>
            <person name="Wu D."/>
            <person name="Madern D."/>
            <person name="Eisen J.A."/>
            <person name="Darling A.E."/>
            <person name="Facciotti M.T."/>
        </authorList>
    </citation>
    <scope>NUCLEOTIDE SEQUENCE [LARGE SCALE GENOMIC DNA]</scope>
    <source>
        <strain evidence="6">ATCC 33500</strain>
        <strain evidence="9">ATCC 33500 / DSM 1411 / JCM 8866 / NBRC 14739 / NCIMB 2177 / R-4</strain>
    </source>
</reference>
<keyword evidence="9" id="KW-1185">Reference proteome</keyword>
<evidence type="ECO:0000313" key="9">
    <source>
        <dbReference type="Proteomes" id="UP000011603"/>
    </source>
</evidence>
<keyword evidence="2" id="KW-0560">Oxidoreductase</keyword>
<dbReference type="RefSeq" id="WP_004572711.1">
    <property type="nucleotide sequence ID" value="NC_017941.2"/>
</dbReference>
<gene>
    <name evidence="4" type="primary">yqjM2</name>
    <name evidence="4" type="ordered locus">HFX_0958</name>
    <name evidence="5" type="ORF">BM92_04415</name>
    <name evidence="6" type="ORF">C439_05670</name>
    <name evidence="7" type="ORF">E6P09_07840</name>
</gene>
<dbReference type="SUPFAM" id="SSF51395">
    <property type="entry name" value="FMN-linked oxidoreductases"/>
    <property type="match status" value="1"/>
</dbReference>
<evidence type="ECO:0000313" key="8">
    <source>
        <dbReference type="Proteomes" id="UP000006469"/>
    </source>
</evidence>
<evidence type="ECO:0000313" key="4">
    <source>
        <dbReference type="EMBL" id="AFK18677.1"/>
    </source>
</evidence>
<evidence type="ECO:0000313" key="5">
    <source>
        <dbReference type="EMBL" id="AHZ21952.1"/>
    </source>
</evidence>
<name>I3R367_HALMT</name>